<name>A0ABY7HKG6_9GAMM</name>
<proteinExistence type="predicted"/>
<evidence type="ECO:0000313" key="2">
    <source>
        <dbReference type="EMBL" id="WAS99649.1"/>
    </source>
</evidence>
<dbReference type="RefSeq" id="WP_187329770.1">
    <property type="nucleotide sequence ID" value="NZ_CP114058.1"/>
</dbReference>
<dbReference type="Proteomes" id="UP001164712">
    <property type="component" value="Chromosome"/>
</dbReference>
<gene>
    <name evidence="2" type="ORF">O1V66_10820</name>
</gene>
<sequence length="56" mass="6146">MSDKPDDIKTKADEVHVSDGLAELHKVAEQLTPEELNELADAARKAAEEAKKHPQP</sequence>
<accession>A0ABY7HKG6</accession>
<evidence type="ECO:0000256" key="1">
    <source>
        <dbReference type="SAM" id="MobiDB-lite"/>
    </source>
</evidence>
<dbReference type="EMBL" id="CP114058">
    <property type="protein sequence ID" value="WAS99649.1"/>
    <property type="molecule type" value="Genomic_DNA"/>
</dbReference>
<feature type="compositionally biased region" description="Basic and acidic residues" evidence="1">
    <location>
        <begin position="41"/>
        <end position="56"/>
    </location>
</feature>
<evidence type="ECO:0000313" key="3">
    <source>
        <dbReference type="Proteomes" id="UP001164712"/>
    </source>
</evidence>
<protein>
    <submittedName>
        <fullName evidence="2">Uncharacterized protein</fullName>
    </submittedName>
</protein>
<reference evidence="2" key="1">
    <citation type="submission" date="2022-12" db="EMBL/GenBank/DDBJ databases">
        <title>Complete genome sequence of an Australian strain of Rouxiella badensis DAR84756 and resolution of the R. badensis DSM100043 and R. chamberiensis DSM28324 genomes.</title>
        <authorList>
            <person name="Paul S."/>
            <person name="Anderson P.J."/>
            <person name="Maynard G."/>
            <person name="Dyall-Smith M."/>
            <person name="Kudinha T."/>
        </authorList>
    </citation>
    <scope>NUCLEOTIDE SEQUENCE</scope>
    <source>
        <strain evidence="2">DSM 28324</strain>
    </source>
</reference>
<keyword evidence="3" id="KW-1185">Reference proteome</keyword>
<feature type="region of interest" description="Disordered" evidence="1">
    <location>
        <begin position="32"/>
        <end position="56"/>
    </location>
</feature>
<organism evidence="2 3">
    <name type="scientific">Rouxiella chamberiensis</name>
    <dbReference type="NCBI Taxonomy" id="1513468"/>
    <lineage>
        <taxon>Bacteria</taxon>
        <taxon>Pseudomonadati</taxon>
        <taxon>Pseudomonadota</taxon>
        <taxon>Gammaproteobacteria</taxon>
        <taxon>Enterobacterales</taxon>
        <taxon>Yersiniaceae</taxon>
        <taxon>Rouxiella</taxon>
    </lineage>
</organism>